<keyword evidence="12" id="KW-0472">Membrane</keyword>
<dbReference type="AlphaFoldDB" id="A0A6J7L0M0"/>
<name>A0A6J7L0M0_9ZZZZ</name>
<evidence type="ECO:0000256" key="4">
    <source>
        <dbReference type="ARBA" id="ARBA00010811"/>
    </source>
</evidence>
<evidence type="ECO:0000256" key="9">
    <source>
        <dbReference type="ARBA" id="ARBA00022781"/>
    </source>
</evidence>
<evidence type="ECO:0000256" key="11">
    <source>
        <dbReference type="ARBA" id="ARBA00023065"/>
    </source>
</evidence>
<comment type="similarity">
    <text evidence="4">In the N-terminal section; belongs to the ATPase B chain family.</text>
</comment>
<dbReference type="InterPro" id="IPR028987">
    <property type="entry name" value="ATP_synth_B-like_membr_sf"/>
</dbReference>
<dbReference type="SUPFAM" id="SSF81573">
    <property type="entry name" value="F1F0 ATP synthase subunit B, membrane domain"/>
    <property type="match status" value="1"/>
</dbReference>
<accession>A0A6J7L0M0</accession>
<evidence type="ECO:0000256" key="7">
    <source>
        <dbReference type="ARBA" id="ARBA00022547"/>
    </source>
</evidence>
<comment type="function">
    <text evidence="16">F(1)F(0) ATP synthase produces ATP from ADP in the presence of a proton or sodium gradient. F-type ATPases consist of two structural domains, F(1) containing the extramembraneous catalytic core and F(0) containing the membrane proton channel, linked together by a central stalk and a peripheral stalk. During catalysis, ATP synthesis in the catalytic domain of F(1) is coupled via a rotary mechanism of the central stalk subunits to proton translocation.</text>
</comment>
<keyword evidence="11" id="KW-0406">Ion transport</keyword>
<evidence type="ECO:0000256" key="1">
    <source>
        <dbReference type="ARBA" id="ARBA00004167"/>
    </source>
</evidence>
<evidence type="ECO:0000256" key="13">
    <source>
        <dbReference type="ARBA" id="ARBA00023268"/>
    </source>
</evidence>
<comment type="similarity">
    <text evidence="3">In the C-terminal section; belongs to the ATPase delta chain family.</text>
</comment>
<evidence type="ECO:0000256" key="2">
    <source>
        <dbReference type="ARBA" id="ARBA00004236"/>
    </source>
</evidence>
<organism evidence="17">
    <name type="scientific">freshwater metagenome</name>
    <dbReference type="NCBI Taxonomy" id="449393"/>
    <lineage>
        <taxon>unclassified sequences</taxon>
        <taxon>metagenomes</taxon>
        <taxon>ecological metagenomes</taxon>
    </lineage>
</organism>
<dbReference type="CDD" id="cd06503">
    <property type="entry name" value="ATP-synt_Fo_b"/>
    <property type="match status" value="1"/>
</dbReference>
<dbReference type="HAMAP" id="MF_01416">
    <property type="entry name" value="ATP_synth_delta_bact"/>
    <property type="match status" value="1"/>
</dbReference>
<evidence type="ECO:0000256" key="15">
    <source>
        <dbReference type="ARBA" id="ARBA00024925"/>
    </source>
</evidence>
<dbReference type="GO" id="GO:0005886">
    <property type="term" value="C:plasma membrane"/>
    <property type="evidence" value="ECO:0007669"/>
    <property type="project" value="UniProtKB-SubCell"/>
</dbReference>
<evidence type="ECO:0000256" key="3">
    <source>
        <dbReference type="ARBA" id="ARBA00010377"/>
    </source>
</evidence>
<dbReference type="InterPro" id="IPR000711">
    <property type="entry name" value="ATPase_OSCP/dsu"/>
</dbReference>
<keyword evidence="9" id="KW-0375">Hydrogen ion transport</keyword>
<evidence type="ECO:0000256" key="10">
    <source>
        <dbReference type="ARBA" id="ARBA00022989"/>
    </source>
</evidence>
<evidence type="ECO:0000256" key="5">
    <source>
        <dbReference type="ARBA" id="ARBA00015256"/>
    </source>
</evidence>
<gene>
    <name evidence="17" type="ORF">UFOPK3773_01962</name>
</gene>
<evidence type="ECO:0000256" key="14">
    <source>
        <dbReference type="ARBA" id="ARBA00023310"/>
    </source>
</evidence>
<dbReference type="PANTHER" id="PTHR11910">
    <property type="entry name" value="ATP SYNTHASE DELTA CHAIN"/>
    <property type="match status" value="1"/>
</dbReference>
<evidence type="ECO:0000256" key="12">
    <source>
        <dbReference type="ARBA" id="ARBA00023136"/>
    </source>
</evidence>
<keyword evidence="10" id="KW-1133">Transmembrane helix</keyword>
<evidence type="ECO:0000256" key="16">
    <source>
        <dbReference type="ARBA" id="ARBA00025198"/>
    </source>
</evidence>
<keyword evidence="14" id="KW-0066">ATP synthesis</keyword>
<dbReference type="EMBL" id="CAFBNF010000285">
    <property type="protein sequence ID" value="CAB4960563.1"/>
    <property type="molecule type" value="Genomic_DNA"/>
</dbReference>
<proteinExistence type="inferred from homology"/>
<protein>
    <recommendedName>
        <fullName evidence="5">ATP synthase subunit b-delta</fullName>
    </recommendedName>
</protein>
<reference evidence="17" key="1">
    <citation type="submission" date="2020-05" db="EMBL/GenBank/DDBJ databases">
        <authorList>
            <person name="Chiriac C."/>
            <person name="Salcher M."/>
            <person name="Ghai R."/>
            <person name="Kavagutti S V."/>
        </authorList>
    </citation>
    <scope>NUCLEOTIDE SEQUENCE</scope>
</reference>
<dbReference type="NCBIfam" id="NF009967">
    <property type="entry name" value="PRK13430.1"/>
    <property type="match status" value="1"/>
</dbReference>
<dbReference type="GO" id="GO:0045259">
    <property type="term" value="C:proton-transporting ATP synthase complex"/>
    <property type="evidence" value="ECO:0007669"/>
    <property type="project" value="UniProtKB-KW"/>
</dbReference>
<keyword evidence="8" id="KW-0812">Transmembrane</keyword>
<dbReference type="GO" id="GO:0046933">
    <property type="term" value="F:proton-transporting ATP synthase activity, rotational mechanism"/>
    <property type="evidence" value="ECO:0007669"/>
    <property type="project" value="InterPro"/>
</dbReference>
<evidence type="ECO:0000313" key="17">
    <source>
        <dbReference type="EMBL" id="CAB4960563.1"/>
    </source>
</evidence>
<comment type="function">
    <text evidence="15">This fusion protein includes a component of the F(0) channel (subunit b) and of the F(1) subunit (subunit delta). Two copies of subunit b and one of delta together form the peripheral 'stator' stalk which links F(1) to F(0).</text>
</comment>
<comment type="subcellular location">
    <subcellularLocation>
        <location evidence="2">Cell membrane</location>
    </subcellularLocation>
    <subcellularLocation>
        <location evidence="1">Membrane</location>
        <topology evidence="1">Single-pass membrane protein</topology>
    </subcellularLocation>
</comment>
<dbReference type="InterPro" id="IPR002146">
    <property type="entry name" value="ATP_synth_b/b'su_bac/chlpt"/>
</dbReference>
<evidence type="ECO:0000256" key="8">
    <source>
        <dbReference type="ARBA" id="ARBA00022692"/>
    </source>
</evidence>
<dbReference type="Pfam" id="PF00430">
    <property type="entry name" value="ATP-synt_B"/>
    <property type="match status" value="1"/>
</dbReference>
<evidence type="ECO:0000256" key="6">
    <source>
        <dbReference type="ARBA" id="ARBA00022448"/>
    </source>
</evidence>
<dbReference type="NCBIfam" id="NF009961">
    <property type="entry name" value="PRK13428.1"/>
    <property type="match status" value="1"/>
</dbReference>
<dbReference type="Pfam" id="PF00213">
    <property type="entry name" value="OSCP"/>
    <property type="match status" value="1"/>
</dbReference>
<sequence length="443" mass="47990">MSTFIGQLIGFAVIVWIINKYVVPLVGKIMRERQEAVRTQLDESAKATQRLAAADVYHDKRVDDGRVEAKHIVDEASFDSVRIVEQLQVQAGVEAERIRVNGGRQVMLLRAQLIRQLRGDLGNESVRRAAELVEAHVAEPQARSATVDRFLDELESMAPTSTPPEVSSTGLRSASRDAQVAVVARFDAMSGLLSPEELSTLADELAVVDGLLLNEPILGRHLAEATGDTEAKRRMLQSLFGGRVGSHTLEILNAAVSVRWSSTRDFVSTVQHVARLSLLARADREGQSDEVAEQLFRFGRVLDAQPRLTSLLGDSKPADDRVALLRGILDRASGANPIAAALLAQTVGLLRGERADEAVHDLVKLAVARQGELVAQVSAAADLSEVQRQRLTDVLTRIYHNPVSVQLTVDSELLGGLSVAVGDELIDGTLSSRLVEAATKLPN</sequence>
<keyword evidence="13" id="KW-0511">Multifunctional enzyme</keyword>
<keyword evidence="7" id="KW-0138">CF(0)</keyword>
<dbReference type="HAMAP" id="MF_01398">
    <property type="entry name" value="ATP_synth_b_bprime"/>
    <property type="match status" value="1"/>
</dbReference>
<keyword evidence="6" id="KW-0813">Transport</keyword>